<evidence type="ECO:0000313" key="3">
    <source>
        <dbReference type="EMBL" id="PSU15073.1"/>
    </source>
</evidence>
<organism evidence="3 4">
    <name type="scientific">Photobacterium damselae</name>
    <dbReference type="NCBI Taxonomy" id="38293"/>
    <lineage>
        <taxon>Bacteria</taxon>
        <taxon>Pseudomonadati</taxon>
        <taxon>Pseudomonadota</taxon>
        <taxon>Gammaproteobacteria</taxon>
        <taxon>Vibrionales</taxon>
        <taxon>Vibrionaceae</taxon>
        <taxon>Photobacterium</taxon>
    </lineage>
</organism>
<sequence>MTNNELLYVAGAVQPLDKTIANNASFEAGFFACENLEYRKNKVSENTSFYRRKQFEHEVMTHNSAKRAREAATQSVETIGLSKDAKVRHRNKRNSISHSARILQRSTSRKDDMPSSEAYFNHSRLYELTEKQKETNTTRVRIMKREWSGQYRILQTTQGALGANQLDENSGDRFTEKLTKRAVTKIFESGAYVATCHGGYTTFVTLTFSQEQRNALFGSMVQSDDVTAHTPISIERNMSKVIVEDIAGAYTPIDTTANDPHSTIPLIEVDGQVIIDVHNQNGEIAGAYCPIWSKPEREFTIAKDAETSIGKEVSRFADGVKKMRSRGWQGVDENGDPFVVAPTDEDFLYMWVAECPPNKDGEPNPHVHLLMRWTVEPEHFQAWAKRIESVWGNGIAHIERIREPKAASSYMLKAVGYAAKGENADQGLIKGNRYGISKAARAPAWECIASFEAGNMAGIIKECAYKLEQWKKPLLRSFNRMSKAHDQTIKAKALAKESKIKTDVNKLNNRLKRIENSLLKIKEQMRSRGVHASTKNQFCMSFDGENAEEKVWDFLLWAAGARGWSMMPVNGECDYLSELNFESVYYTAIEHYQNSHQQFLERQAYWRSVLSERYEPLKISRFDELEIERVKECVRDYYDFNLRVEKHGYQ</sequence>
<proteinExistence type="predicted"/>
<comment type="caution">
    <text evidence="3">The sequence shown here is derived from an EMBL/GenBank/DDBJ whole genome shotgun (WGS) entry which is preliminary data.</text>
</comment>
<dbReference type="Proteomes" id="UP000241404">
    <property type="component" value="Unassembled WGS sequence"/>
</dbReference>
<feature type="region of interest" description="Disordered" evidence="2">
    <location>
        <begin position="84"/>
        <end position="116"/>
    </location>
</feature>
<dbReference type="AlphaFoldDB" id="A0ABD6WZG2"/>
<reference evidence="3 4" key="1">
    <citation type="submission" date="2018-03" db="EMBL/GenBank/DDBJ databases">
        <title>Whole genome sequencing of Histamine producing bacteria.</title>
        <authorList>
            <person name="Butler K."/>
        </authorList>
    </citation>
    <scope>NUCLEOTIDE SEQUENCE [LARGE SCALE GENOMIC DNA]</scope>
    <source>
        <strain evidence="3 4">BT-6</strain>
    </source>
</reference>
<gene>
    <name evidence="3" type="ORF">CTM90_18225</name>
</gene>
<dbReference type="RefSeq" id="WP_065172560.1">
    <property type="nucleotide sequence ID" value="NZ_LZFH01000068.1"/>
</dbReference>
<keyword evidence="1" id="KW-0175">Coiled coil</keyword>
<accession>A0ABD6WZG2</accession>
<evidence type="ECO:0000313" key="4">
    <source>
        <dbReference type="Proteomes" id="UP000241404"/>
    </source>
</evidence>
<evidence type="ECO:0000256" key="1">
    <source>
        <dbReference type="SAM" id="Coils"/>
    </source>
</evidence>
<feature type="compositionally biased region" description="Basic residues" evidence="2">
    <location>
        <begin position="86"/>
        <end position="95"/>
    </location>
</feature>
<evidence type="ECO:0000256" key="2">
    <source>
        <dbReference type="SAM" id="MobiDB-lite"/>
    </source>
</evidence>
<protein>
    <submittedName>
        <fullName evidence="3">Uncharacterized protein</fullName>
    </submittedName>
</protein>
<dbReference type="EMBL" id="PYMM01000018">
    <property type="protein sequence ID" value="PSU15073.1"/>
    <property type="molecule type" value="Genomic_DNA"/>
</dbReference>
<feature type="coiled-coil region" evidence="1">
    <location>
        <begin position="497"/>
        <end position="524"/>
    </location>
</feature>
<name>A0ABD6WZG2_PHODM</name>